<evidence type="ECO:0000256" key="2">
    <source>
        <dbReference type="SAM" id="Phobius"/>
    </source>
</evidence>
<evidence type="ECO:0000256" key="1">
    <source>
        <dbReference type="SAM" id="MobiDB-lite"/>
    </source>
</evidence>
<keyword evidence="2" id="KW-0472">Membrane</keyword>
<dbReference type="AlphaFoldDB" id="A0A1M6L097"/>
<proteinExistence type="predicted"/>
<protein>
    <recommendedName>
        <fullName evidence="5">DUF308 domain-containing protein</fullName>
    </recommendedName>
</protein>
<feature type="region of interest" description="Disordered" evidence="1">
    <location>
        <begin position="83"/>
        <end position="252"/>
    </location>
</feature>
<evidence type="ECO:0000313" key="3">
    <source>
        <dbReference type="EMBL" id="SHJ64552.1"/>
    </source>
</evidence>
<organism evidence="3 4">
    <name type="scientific">Bradyrhizobium lablabi</name>
    <dbReference type="NCBI Taxonomy" id="722472"/>
    <lineage>
        <taxon>Bacteria</taxon>
        <taxon>Pseudomonadati</taxon>
        <taxon>Pseudomonadota</taxon>
        <taxon>Alphaproteobacteria</taxon>
        <taxon>Hyphomicrobiales</taxon>
        <taxon>Nitrobacteraceae</taxon>
        <taxon>Bradyrhizobium</taxon>
    </lineage>
</organism>
<dbReference type="Proteomes" id="UP000189935">
    <property type="component" value="Chromosome I"/>
</dbReference>
<accession>A0A1M6L097</accession>
<sequence>MVVVLVAGVGLLLAGLLAILFGLPVKEFSFGNTLILVGAISICTGMVMIGLWTVVRELRNIAQRLGGVATESRIAAALQPAAGGAGLGNPAQEDGGFLFSRDQPAPASADAPAAAPPPWYEEAASRDRGRGEVPPPAPEPAEGAPAAKQRRNLLFSSTSRKERERAQARTTELPPPDLRPGPPAVPPPFEPSEAAPATFDDAWPKSERARGADAPPRRTSRTPSTPTEPSPGAPAADRYPPAARSEEQPPVTVLKSGVVDGMAYSLYSDGSIEAQMPEGMMRFASIDELRAHLDQRS</sequence>
<dbReference type="EMBL" id="LT670844">
    <property type="protein sequence ID" value="SHJ64552.1"/>
    <property type="molecule type" value="Genomic_DNA"/>
</dbReference>
<reference evidence="3 4" key="1">
    <citation type="submission" date="2016-11" db="EMBL/GenBank/DDBJ databases">
        <authorList>
            <person name="Jaros S."/>
            <person name="Januszkiewicz K."/>
            <person name="Wedrychowicz H."/>
        </authorList>
    </citation>
    <scope>NUCLEOTIDE SEQUENCE [LARGE SCALE GENOMIC DNA]</scope>
    <source>
        <strain evidence="3 4">GAS499</strain>
    </source>
</reference>
<evidence type="ECO:0000313" key="4">
    <source>
        <dbReference type="Proteomes" id="UP000189935"/>
    </source>
</evidence>
<gene>
    <name evidence="3" type="ORF">SAMN05444159_1131</name>
</gene>
<feature type="compositionally biased region" description="Low complexity" evidence="1">
    <location>
        <begin position="104"/>
        <end position="113"/>
    </location>
</feature>
<feature type="compositionally biased region" description="Low complexity" evidence="1">
    <location>
        <begin position="83"/>
        <end position="92"/>
    </location>
</feature>
<name>A0A1M6L097_9BRAD</name>
<feature type="transmembrane region" description="Helical" evidence="2">
    <location>
        <begin position="34"/>
        <end position="55"/>
    </location>
</feature>
<keyword evidence="2" id="KW-0812">Transmembrane</keyword>
<feature type="compositionally biased region" description="Low complexity" evidence="1">
    <location>
        <begin position="233"/>
        <end position="243"/>
    </location>
</feature>
<evidence type="ECO:0008006" key="5">
    <source>
        <dbReference type="Google" id="ProtNLM"/>
    </source>
</evidence>
<feature type="compositionally biased region" description="Pro residues" evidence="1">
    <location>
        <begin position="173"/>
        <end position="190"/>
    </location>
</feature>
<keyword evidence="2" id="KW-1133">Transmembrane helix</keyword>
<feature type="compositionally biased region" description="Basic and acidic residues" evidence="1">
    <location>
        <begin position="202"/>
        <end position="211"/>
    </location>
</feature>